<keyword evidence="3" id="KW-1003">Cell membrane</keyword>
<dbReference type="InterPro" id="IPR003352">
    <property type="entry name" value="PTS_EIIC"/>
</dbReference>
<dbReference type="NCBIfam" id="NF007984">
    <property type="entry name" value="PRK10712.1"/>
    <property type="match status" value="1"/>
</dbReference>
<evidence type="ECO:0000256" key="7">
    <source>
        <dbReference type="ARBA" id="ARBA00022683"/>
    </source>
</evidence>
<evidence type="ECO:0000313" key="16">
    <source>
        <dbReference type="Proteomes" id="UP000219271"/>
    </source>
</evidence>
<evidence type="ECO:0000256" key="8">
    <source>
        <dbReference type="ARBA" id="ARBA00022692"/>
    </source>
</evidence>
<dbReference type="InterPro" id="IPR036095">
    <property type="entry name" value="PTS_EIIB-like_sf"/>
</dbReference>
<dbReference type="PROSITE" id="PS51099">
    <property type="entry name" value="PTS_EIIB_TYPE_2"/>
    <property type="match status" value="1"/>
</dbReference>
<dbReference type="PROSITE" id="PS51104">
    <property type="entry name" value="PTS_EIIC_TYPE_2"/>
    <property type="match status" value="1"/>
</dbReference>
<feature type="transmembrane region" description="Helical" evidence="12">
    <location>
        <begin position="384"/>
        <end position="405"/>
    </location>
</feature>
<dbReference type="GO" id="GO:0009401">
    <property type="term" value="P:phosphoenolpyruvate-dependent sugar phosphotransferase system"/>
    <property type="evidence" value="ECO:0007669"/>
    <property type="project" value="UniProtKB-KW"/>
</dbReference>
<evidence type="ECO:0000256" key="12">
    <source>
        <dbReference type="SAM" id="Phobius"/>
    </source>
</evidence>
<keyword evidence="6" id="KW-0808">Transferase</keyword>
<protein>
    <submittedName>
        <fullName evidence="15">PTS system, fructose-specific IIC component</fullName>
    </submittedName>
</protein>
<dbReference type="NCBIfam" id="TIGR00829">
    <property type="entry name" value="FRU"/>
    <property type="match status" value="1"/>
</dbReference>
<feature type="region of interest" description="Disordered" evidence="11">
    <location>
        <begin position="203"/>
        <end position="223"/>
    </location>
</feature>
<gene>
    <name evidence="15" type="ORF">SAMN06273570_3204</name>
</gene>
<feature type="transmembrane region" description="Helical" evidence="12">
    <location>
        <begin position="522"/>
        <end position="554"/>
    </location>
</feature>
<evidence type="ECO:0000256" key="3">
    <source>
        <dbReference type="ARBA" id="ARBA00022475"/>
    </source>
</evidence>
<feature type="transmembrane region" description="Helical" evidence="12">
    <location>
        <begin position="268"/>
        <end position="294"/>
    </location>
</feature>
<feature type="domain" description="PTS EIIB type-2" evidence="13">
    <location>
        <begin position="109"/>
        <end position="204"/>
    </location>
</feature>
<evidence type="ECO:0000313" key="15">
    <source>
        <dbReference type="EMBL" id="SOD38771.1"/>
    </source>
</evidence>
<dbReference type="GO" id="GO:0005886">
    <property type="term" value="C:plasma membrane"/>
    <property type="evidence" value="ECO:0007669"/>
    <property type="project" value="UniProtKB-SubCell"/>
</dbReference>
<keyword evidence="5" id="KW-0762">Sugar transport</keyword>
<dbReference type="Gene3D" id="3.40.50.2300">
    <property type="match status" value="1"/>
</dbReference>
<dbReference type="GO" id="GO:0022877">
    <property type="term" value="F:protein-N(PI)-phosphohistidine-fructose phosphotransferase system transporter activity"/>
    <property type="evidence" value="ECO:0007669"/>
    <property type="project" value="InterPro"/>
</dbReference>
<evidence type="ECO:0000259" key="13">
    <source>
        <dbReference type="PROSITE" id="PS51099"/>
    </source>
</evidence>
<dbReference type="SUPFAM" id="SSF52794">
    <property type="entry name" value="PTS system IIB component-like"/>
    <property type="match status" value="2"/>
</dbReference>
<dbReference type="GO" id="GO:0090563">
    <property type="term" value="F:protein-phosphocysteine-sugar phosphotransferase activity"/>
    <property type="evidence" value="ECO:0007669"/>
    <property type="project" value="TreeGrafter"/>
</dbReference>
<dbReference type="InterPro" id="IPR050864">
    <property type="entry name" value="Bacterial_PTS_Sugar_Transport"/>
</dbReference>
<dbReference type="NCBIfam" id="TIGR01427">
    <property type="entry name" value="PTS_IIC_fructo"/>
    <property type="match status" value="1"/>
</dbReference>
<proteinExistence type="predicted"/>
<feature type="transmembrane region" description="Helical" evidence="12">
    <location>
        <begin position="306"/>
        <end position="332"/>
    </location>
</feature>
<sequence>MKTLLIKDSSLGLASGHLALERLRATAAQAGLTLTDNAAEAELVLVAGHNVPDDAQLAGKSVARVDVQQALRDPLAAINQAKASAKTWQPATSAAAVPVAAQSSGQKRIVAVTACPTGVAHTFMAAEAIQAEATRRGWWVKVETRGSVGAGNAITPEEVAAADLVIVAADIDVDLAKFAGKPMYRTSTSLALKKTAQELDKAQAEAKTYQPSGNQTASAQSDSKEKAGAYRHLLTGVSYMLPMVVAGGLSIALSFAFGITAFKEQGTLAAALMQIGGGSAFALMVPVLAGFIAFSIADRPGLTPGLIGGMIATSINAGFLGGIIAGFIAGYAAKMLSSKVKLPQSMEALKPILIIPLVASLITGLLMIYVVGKPVAGIMSGLTHWLANMGTANAVLLGAILGGMMCTDMGGPVNKVAYAFGVGLLSSQTYAPMAAIMAAGMVPPLAMGLATMVARRKFNKGQQEGGKAALVLGLCFISEGAIPFAARDPMRVLPCCIVGGAVTGAISMAIGAKLMAPHGGLFVLLIPGAITPVLGYLMAIVIGTAVAGLGYAILKRPEEELAKAA</sequence>
<organism evidence="15 16">
    <name type="scientific">Candidatus Pantoea floridensis</name>
    <dbReference type="NCBI Taxonomy" id="1938870"/>
    <lineage>
        <taxon>Bacteria</taxon>
        <taxon>Pseudomonadati</taxon>
        <taxon>Pseudomonadota</taxon>
        <taxon>Gammaproteobacteria</taxon>
        <taxon>Enterobacterales</taxon>
        <taxon>Erwiniaceae</taxon>
        <taxon>Pantoea</taxon>
    </lineage>
</organism>
<keyword evidence="2" id="KW-0813">Transport</keyword>
<feature type="compositionally biased region" description="Polar residues" evidence="11">
    <location>
        <begin position="209"/>
        <end position="221"/>
    </location>
</feature>
<evidence type="ECO:0000256" key="1">
    <source>
        <dbReference type="ARBA" id="ARBA00004429"/>
    </source>
</evidence>
<comment type="subcellular location">
    <subcellularLocation>
        <location evidence="1">Cell inner membrane</location>
        <topology evidence="1">Multi-pass membrane protein</topology>
    </subcellularLocation>
</comment>
<keyword evidence="16" id="KW-1185">Reference proteome</keyword>
<reference evidence="16" key="1">
    <citation type="submission" date="2017-09" db="EMBL/GenBank/DDBJ databases">
        <authorList>
            <person name="Varghese N."/>
            <person name="Submissions S."/>
        </authorList>
    </citation>
    <scope>NUCLEOTIDE SEQUENCE [LARGE SCALE GENOMIC DNA]</scope>
    <source>
        <strain evidence="16">JKS000234</strain>
    </source>
</reference>
<dbReference type="PANTHER" id="PTHR30505:SF32">
    <property type="entry name" value="PTS SYSTEM FRUCTOSE-SPECIFIC EIIB'BC COMPONENT"/>
    <property type="match status" value="1"/>
</dbReference>
<keyword evidence="7" id="KW-0598">Phosphotransferase system</keyword>
<keyword evidence="4" id="KW-0597">Phosphoprotein</keyword>
<feature type="transmembrane region" description="Helical" evidence="12">
    <location>
        <begin position="352"/>
        <end position="372"/>
    </location>
</feature>
<dbReference type="OrthoDB" id="9782569at2"/>
<dbReference type="InterPro" id="IPR003353">
    <property type="entry name" value="PTS_IIB_fruc"/>
</dbReference>
<keyword evidence="8 12" id="KW-0812">Transmembrane</keyword>
<accession>A0A286BX82</accession>
<dbReference type="FunFam" id="3.40.50.2300:FF:000014">
    <property type="entry name" value="PTS system fructose-like transporter subunit IIB"/>
    <property type="match status" value="1"/>
</dbReference>
<dbReference type="PANTHER" id="PTHR30505">
    <property type="entry name" value="FRUCTOSE-LIKE PERMEASE"/>
    <property type="match status" value="1"/>
</dbReference>
<dbReference type="InterPro" id="IPR013014">
    <property type="entry name" value="PTS_EIIC_2"/>
</dbReference>
<dbReference type="Pfam" id="PF25554">
    <property type="entry name" value="PTS_EIIB_BC_N"/>
    <property type="match status" value="1"/>
</dbReference>
<evidence type="ECO:0000256" key="11">
    <source>
        <dbReference type="SAM" id="MobiDB-lite"/>
    </source>
</evidence>
<evidence type="ECO:0000256" key="6">
    <source>
        <dbReference type="ARBA" id="ARBA00022679"/>
    </source>
</evidence>
<dbReference type="GO" id="GO:0005351">
    <property type="term" value="F:carbohydrate:proton symporter activity"/>
    <property type="evidence" value="ECO:0007669"/>
    <property type="project" value="InterPro"/>
</dbReference>
<evidence type="ECO:0000256" key="4">
    <source>
        <dbReference type="ARBA" id="ARBA00022553"/>
    </source>
</evidence>
<dbReference type="RefSeq" id="WP_097096646.1">
    <property type="nucleotide sequence ID" value="NZ_OCMY01000001.1"/>
</dbReference>
<name>A0A286BX82_9GAMM</name>
<dbReference type="InterPro" id="IPR003501">
    <property type="entry name" value="PTS_EIIB_2/3"/>
</dbReference>
<dbReference type="CDD" id="cd05569">
    <property type="entry name" value="PTS_IIB_fructose"/>
    <property type="match status" value="1"/>
</dbReference>
<evidence type="ECO:0000256" key="2">
    <source>
        <dbReference type="ARBA" id="ARBA00022448"/>
    </source>
</evidence>
<feature type="transmembrane region" description="Helical" evidence="12">
    <location>
        <begin position="466"/>
        <end position="485"/>
    </location>
</feature>
<keyword evidence="9 12" id="KW-1133">Transmembrane helix</keyword>
<evidence type="ECO:0000256" key="9">
    <source>
        <dbReference type="ARBA" id="ARBA00022989"/>
    </source>
</evidence>
<dbReference type="Pfam" id="PF02378">
    <property type="entry name" value="PTS_EIIC"/>
    <property type="match status" value="1"/>
</dbReference>
<evidence type="ECO:0000259" key="14">
    <source>
        <dbReference type="PROSITE" id="PS51104"/>
    </source>
</evidence>
<feature type="transmembrane region" description="Helical" evidence="12">
    <location>
        <begin position="491"/>
        <end position="510"/>
    </location>
</feature>
<feature type="domain" description="PTS EIIC type-2" evidence="14">
    <location>
        <begin position="229"/>
        <end position="564"/>
    </location>
</feature>
<dbReference type="InterPro" id="IPR006327">
    <property type="entry name" value="PTS_IIC_fruc"/>
</dbReference>
<evidence type="ECO:0000256" key="10">
    <source>
        <dbReference type="ARBA" id="ARBA00023136"/>
    </source>
</evidence>
<feature type="transmembrane region" description="Helical" evidence="12">
    <location>
        <begin position="239"/>
        <end position="262"/>
    </location>
</feature>
<dbReference type="EMBL" id="OCMY01000001">
    <property type="protein sequence ID" value="SOD38771.1"/>
    <property type="molecule type" value="Genomic_DNA"/>
</dbReference>
<keyword evidence="10 12" id="KW-0472">Membrane</keyword>
<dbReference type="AlphaFoldDB" id="A0A286BX82"/>
<dbReference type="Pfam" id="PF02302">
    <property type="entry name" value="PTS_IIB"/>
    <property type="match status" value="1"/>
</dbReference>
<evidence type="ECO:0000256" key="5">
    <source>
        <dbReference type="ARBA" id="ARBA00022597"/>
    </source>
</evidence>
<dbReference type="Proteomes" id="UP000219271">
    <property type="component" value="Unassembled WGS sequence"/>
</dbReference>
<dbReference type="InterPro" id="IPR013011">
    <property type="entry name" value="PTS_EIIB_2"/>
</dbReference>